<reference evidence="2" key="1">
    <citation type="submission" date="2023-03" db="EMBL/GenBank/DDBJ databases">
        <title>Massive genome expansion in bonnet fungi (Mycena s.s.) driven by repeated elements and novel gene families across ecological guilds.</title>
        <authorList>
            <consortium name="Lawrence Berkeley National Laboratory"/>
            <person name="Harder C.B."/>
            <person name="Miyauchi S."/>
            <person name="Viragh M."/>
            <person name="Kuo A."/>
            <person name="Thoen E."/>
            <person name="Andreopoulos B."/>
            <person name="Lu D."/>
            <person name="Skrede I."/>
            <person name="Drula E."/>
            <person name="Henrissat B."/>
            <person name="Morin E."/>
            <person name="Kohler A."/>
            <person name="Barry K."/>
            <person name="LaButti K."/>
            <person name="Morin E."/>
            <person name="Salamov A."/>
            <person name="Lipzen A."/>
            <person name="Mereny Z."/>
            <person name="Hegedus B."/>
            <person name="Baldrian P."/>
            <person name="Stursova M."/>
            <person name="Weitz H."/>
            <person name="Taylor A."/>
            <person name="Grigoriev I.V."/>
            <person name="Nagy L.G."/>
            <person name="Martin F."/>
            <person name="Kauserud H."/>
        </authorList>
    </citation>
    <scope>NUCLEOTIDE SEQUENCE</scope>
    <source>
        <strain evidence="2">9144</strain>
    </source>
</reference>
<keyword evidence="3" id="KW-1185">Reference proteome</keyword>
<evidence type="ECO:0008006" key="4">
    <source>
        <dbReference type="Google" id="ProtNLM"/>
    </source>
</evidence>
<feature type="non-terminal residue" evidence="2">
    <location>
        <position position="95"/>
    </location>
</feature>
<feature type="chain" id="PRO_5042077969" description="Secreted protein" evidence="1">
    <location>
        <begin position="20"/>
        <end position="95"/>
    </location>
</feature>
<gene>
    <name evidence="2" type="ORF">GGX14DRAFT_449068</name>
</gene>
<comment type="caution">
    <text evidence="2">The sequence shown here is derived from an EMBL/GenBank/DDBJ whole genome shotgun (WGS) entry which is preliminary data.</text>
</comment>
<keyword evidence="1" id="KW-0732">Signal</keyword>
<proteinExistence type="predicted"/>
<feature type="signal peptide" evidence="1">
    <location>
        <begin position="1"/>
        <end position="19"/>
    </location>
</feature>
<name>A0AAD6VJU8_9AGAR</name>
<evidence type="ECO:0000313" key="2">
    <source>
        <dbReference type="EMBL" id="KAJ7211747.1"/>
    </source>
</evidence>
<dbReference type="AlphaFoldDB" id="A0AAD6VJU8"/>
<dbReference type="EMBL" id="JARJCW010000025">
    <property type="protein sequence ID" value="KAJ7211747.1"/>
    <property type="molecule type" value="Genomic_DNA"/>
</dbReference>
<organism evidence="2 3">
    <name type="scientific">Mycena pura</name>
    <dbReference type="NCBI Taxonomy" id="153505"/>
    <lineage>
        <taxon>Eukaryota</taxon>
        <taxon>Fungi</taxon>
        <taxon>Dikarya</taxon>
        <taxon>Basidiomycota</taxon>
        <taxon>Agaricomycotina</taxon>
        <taxon>Agaricomycetes</taxon>
        <taxon>Agaricomycetidae</taxon>
        <taxon>Agaricales</taxon>
        <taxon>Marasmiineae</taxon>
        <taxon>Mycenaceae</taxon>
        <taxon>Mycena</taxon>
    </lineage>
</organism>
<evidence type="ECO:0000256" key="1">
    <source>
        <dbReference type="SAM" id="SignalP"/>
    </source>
</evidence>
<dbReference type="Proteomes" id="UP001219525">
    <property type="component" value="Unassembled WGS sequence"/>
</dbReference>
<protein>
    <recommendedName>
        <fullName evidence="4">Secreted protein</fullName>
    </recommendedName>
</protein>
<accession>A0AAD6VJU8</accession>
<sequence length="95" mass="10554">MGPLLLATLCLSCVETIVRENFPDRTETDAEVSSDVGLLVAPVVSFHFVGNVLVGPHERWWWWQRTTEGTFGCCGAPRLRPGTAPVELWSQSVNR</sequence>
<evidence type="ECO:0000313" key="3">
    <source>
        <dbReference type="Proteomes" id="UP001219525"/>
    </source>
</evidence>